<dbReference type="OrthoDB" id="610608at2759"/>
<dbReference type="InterPro" id="IPR006094">
    <property type="entry name" value="Oxid_FAD_bind_N"/>
</dbReference>
<dbReference type="STRING" id="1126212.K2RQR1"/>
<dbReference type="Gene3D" id="3.30.465.10">
    <property type="match status" value="1"/>
</dbReference>
<dbReference type="InterPro" id="IPR016169">
    <property type="entry name" value="FAD-bd_PCMH_sub2"/>
</dbReference>
<dbReference type="HOGENOM" id="CLU_531069_0_0_1"/>
<organism evidence="2 3">
    <name type="scientific">Macrophomina phaseolina (strain MS6)</name>
    <name type="common">Charcoal rot fungus</name>
    <dbReference type="NCBI Taxonomy" id="1126212"/>
    <lineage>
        <taxon>Eukaryota</taxon>
        <taxon>Fungi</taxon>
        <taxon>Dikarya</taxon>
        <taxon>Ascomycota</taxon>
        <taxon>Pezizomycotina</taxon>
        <taxon>Dothideomycetes</taxon>
        <taxon>Dothideomycetes incertae sedis</taxon>
        <taxon>Botryosphaeriales</taxon>
        <taxon>Botryosphaeriaceae</taxon>
        <taxon>Macrophomina</taxon>
    </lineage>
</organism>
<feature type="domain" description="FAD-binding PCMH-type" evidence="1">
    <location>
        <begin position="207"/>
        <end position="404"/>
    </location>
</feature>
<dbReference type="PANTHER" id="PTHR43762:SF1">
    <property type="entry name" value="D-ARABINONO-1,4-LACTONE OXIDASE"/>
    <property type="match status" value="1"/>
</dbReference>
<dbReference type="InterPro" id="IPR036318">
    <property type="entry name" value="FAD-bd_PCMH-like_sf"/>
</dbReference>
<dbReference type="InParanoid" id="K2RQR1"/>
<protein>
    <submittedName>
        <fullName evidence="2">FAD-binding type 2</fullName>
    </submittedName>
</protein>
<dbReference type="Proteomes" id="UP000007129">
    <property type="component" value="Unassembled WGS sequence"/>
</dbReference>
<dbReference type="InterPro" id="IPR010031">
    <property type="entry name" value="FAD_lactone_oxidase-like"/>
</dbReference>
<dbReference type="VEuPathDB" id="FungiDB:MPH_05722"/>
<dbReference type="PANTHER" id="PTHR43762">
    <property type="entry name" value="L-GULONOLACTONE OXIDASE"/>
    <property type="match status" value="1"/>
</dbReference>
<dbReference type="InterPro" id="IPR016167">
    <property type="entry name" value="FAD-bd_PCMH_sub1"/>
</dbReference>
<dbReference type="SUPFAM" id="SSF56176">
    <property type="entry name" value="FAD-binding/transporter-associated domain-like"/>
    <property type="match status" value="1"/>
</dbReference>
<dbReference type="GO" id="GO:0005739">
    <property type="term" value="C:mitochondrion"/>
    <property type="evidence" value="ECO:0007669"/>
    <property type="project" value="TreeGrafter"/>
</dbReference>
<dbReference type="Gene3D" id="3.30.43.10">
    <property type="entry name" value="Uridine Diphospho-n-acetylenolpyruvylglucosamine Reductase, domain 2"/>
    <property type="match status" value="1"/>
</dbReference>
<accession>K2RQR1</accession>
<comment type="caution">
    <text evidence="2">The sequence shown here is derived from an EMBL/GenBank/DDBJ whole genome shotgun (WGS) entry which is preliminary data.</text>
</comment>
<evidence type="ECO:0000313" key="2">
    <source>
        <dbReference type="EMBL" id="EKG17033.1"/>
    </source>
</evidence>
<dbReference type="eggNOG" id="ENOG502SB01">
    <property type="taxonomic scope" value="Eukaryota"/>
</dbReference>
<dbReference type="InterPro" id="IPR016166">
    <property type="entry name" value="FAD-bd_PCMH"/>
</dbReference>
<dbReference type="GO" id="GO:0071949">
    <property type="term" value="F:FAD binding"/>
    <property type="evidence" value="ECO:0007669"/>
    <property type="project" value="InterPro"/>
</dbReference>
<dbReference type="PROSITE" id="PS51387">
    <property type="entry name" value="FAD_PCMH"/>
    <property type="match status" value="1"/>
</dbReference>
<evidence type="ECO:0000313" key="3">
    <source>
        <dbReference type="Proteomes" id="UP000007129"/>
    </source>
</evidence>
<gene>
    <name evidence="2" type="ORF">MPH_05722</name>
</gene>
<sequence>MRTNNSSLPEDGKAQEHTSLILQRDHILRDILEHIDGLINHTHRLHDVDTKPLKDEVIRPVLDGKFDPEVQIRGFLRALRRTTAFKQSLEKIDSPSLKEDIIAFMDGKSAGDALDGKVFVLPASKKHGAVGRPKFGKQEKEVESHSIVDRVKQVVLKLLHVKALFTSCFGKEKAVDRDLPRIFEDKGQTKTVEVYLEEEFENWGETVKHTPRYTFIPTTVLGVQNIILFASANHLRVRCGGYRHSWSPVFSQRNEILISFVNLDTVTTLPDPMSIVPGDYTGTGVPDLKTIELKEQTSPSKRLCRVGVAVTNEDFRRWAVANNTWSLPVDVILVEVTIGGVNGPICHGGGRRHSTISDYVRRIEYVDVNGVVQTIDDPRHLRAAAGAFGLLGVVTHITFELDAMTYAVLEPRKVDVGLALPPLKKEDIPPVLRAEWFHAKDAEERIERARQEFVRRARDDYYSEWFWFTYQQKAWVNTWNTVEEIEGAKEYPDDANTFLQWIEGWIGGVLTER</sequence>
<dbReference type="EMBL" id="AHHD01000257">
    <property type="protein sequence ID" value="EKG17033.1"/>
    <property type="molecule type" value="Genomic_DNA"/>
</dbReference>
<evidence type="ECO:0000259" key="1">
    <source>
        <dbReference type="PROSITE" id="PS51387"/>
    </source>
</evidence>
<dbReference type="Pfam" id="PF01565">
    <property type="entry name" value="FAD_binding_4"/>
    <property type="match status" value="1"/>
</dbReference>
<proteinExistence type="predicted"/>
<dbReference type="AlphaFoldDB" id="K2RQR1"/>
<reference evidence="2 3" key="1">
    <citation type="journal article" date="2012" name="BMC Genomics">
        <title>Tools to kill: Genome of one of the most destructive plant pathogenic fungi Macrophomina phaseolina.</title>
        <authorList>
            <person name="Islam M.S."/>
            <person name="Haque M.S."/>
            <person name="Islam M.M."/>
            <person name="Emdad E.M."/>
            <person name="Halim A."/>
            <person name="Hossen Q.M.M."/>
            <person name="Hossain M.Z."/>
            <person name="Ahmed B."/>
            <person name="Rahim S."/>
            <person name="Rahman M.S."/>
            <person name="Alam M.M."/>
            <person name="Hou S."/>
            <person name="Wan X."/>
            <person name="Saito J.A."/>
            <person name="Alam M."/>
        </authorList>
    </citation>
    <scope>NUCLEOTIDE SEQUENCE [LARGE SCALE GENOMIC DNA]</scope>
    <source>
        <strain evidence="2 3">MS6</strain>
    </source>
</reference>
<name>K2RQR1_MACPH</name>
<dbReference type="GO" id="GO:0003885">
    <property type="term" value="F:D-arabinono-1,4-lactone oxidase activity"/>
    <property type="evidence" value="ECO:0007669"/>
    <property type="project" value="TreeGrafter"/>
</dbReference>